<keyword evidence="3 10" id="KW-0444">Lipid biosynthesis</keyword>
<accession>A0ABU3BP63</accession>
<evidence type="ECO:0000256" key="8">
    <source>
        <dbReference type="ARBA" id="ARBA00023268"/>
    </source>
</evidence>
<name>A0ABU3BP63_9BACT</name>
<feature type="active site" evidence="10">
    <location>
        <position position="289"/>
    </location>
</feature>
<evidence type="ECO:0000256" key="2">
    <source>
        <dbReference type="ARBA" id="ARBA00022490"/>
    </source>
</evidence>
<feature type="domain" description="Beta-ketoacyl-[acyl-carrier-protein] synthase III C-terminal" evidence="11">
    <location>
        <begin position="243"/>
        <end position="330"/>
    </location>
</feature>
<dbReference type="NCBIfam" id="NF006829">
    <property type="entry name" value="PRK09352.1"/>
    <property type="match status" value="1"/>
</dbReference>
<dbReference type="HAMAP" id="MF_01815">
    <property type="entry name" value="FabH"/>
    <property type="match status" value="1"/>
</dbReference>
<evidence type="ECO:0000256" key="3">
    <source>
        <dbReference type="ARBA" id="ARBA00022516"/>
    </source>
</evidence>
<protein>
    <recommendedName>
        <fullName evidence="10">Beta-ketoacyl-[acyl-carrier-protein] synthase III</fullName>
        <shortName evidence="10">Beta-ketoacyl-ACP synthase III</shortName>
        <shortName evidence="10">KAS III</shortName>
        <ecNumber evidence="10">2.3.1.180</ecNumber>
    </recommendedName>
    <alternativeName>
        <fullName evidence="10">3-oxoacyl-[acyl-carrier-protein] synthase 3</fullName>
    </alternativeName>
    <alternativeName>
        <fullName evidence="10">3-oxoacyl-[acyl-carrier-protein] synthase III</fullName>
    </alternativeName>
</protein>
<feature type="active site" evidence="10">
    <location>
        <position position="119"/>
    </location>
</feature>
<dbReference type="Proteomes" id="UP001267426">
    <property type="component" value="Unassembled WGS sequence"/>
</dbReference>
<dbReference type="NCBIfam" id="TIGR00747">
    <property type="entry name" value="fabH"/>
    <property type="match status" value="1"/>
</dbReference>
<evidence type="ECO:0000256" key="5">
    <source>
        <dbReference type="ARBA" id="ARBA00022832"/>
    </source>
</evidence>
<comment type="caution">
    <text evidence="13">The sequence shown here is derived from an EMBL/GenBank/DDBJ whole genome shotgun (WGS) entry which is preliminary data.</text>
</comment>
<evidence type="ECO:0000256" key="1">
    <source>
        <dbReference type="ARBA" id="ARBA00008642"/>
    </source>
</evidence>
<feature type="region of interest" description="ACP-binding" evidence="10">
    <location>
        <begin position="260"/>
        <end position="264"/>
    </location>
</feature>
<evidence type="ECO:0000256" key="10">
    <source>
        <dbReference type="HAMAP-Rule" id="MF_01815"/>
    </source>
</evidence>
<dbReference type="SUPFAM" id="SSF53901">
    <property type="entry name" value="Thiolase-like"/>
    <property type="match status" value="1"/>
</dbReference>
<evidence type="ECO:0000256" key="4">
    <source>
        <dbReference type="ARBA" id="ARBA00022679"/>
    </source>
</evidence>
<keyword evidence="14" id="KW-1185">Reference proteome</keyword>
<dbReference type="EMBL" id="JAVRHT010000008">
    <property type="protein sequence ID" value="MDT0631078.1"/>
    <property type="molecule type" value="Genomic_DNA"/>
</dbReference>
<comment type="catalytic activity">
    <reaction evidence="10">
        <text>malonyl-[ACP] + acetyl-CoA + H(+) = 3-oxobutanoyl-[ACP] + CO2 + CoA</text>
        <dbReference type="Rhea" id="RHEA:12080"/>
        <dbReference type="Rhea" id="RHEA-COMP:9623"/>
        <dbReference type="Rhea" id="RHEA-COMP:9625"/>
        <dbReference type="ChEBI" id="CHEBI:15378"/>
        <dbReference type="ChEBI" id="CHEBI:16526"/>
        <dbReference type="ChEBI" id="CHEBI:57287"/>
        <dbReference type="ChEBI" id="CHEBI:57288"/>
        <dbReference type="ChEBI" id="CHEBI:78449"/>
        <dbReference type="ChEBI" id="CHEBI:78450"/>
        <dbReference type="EC" id="2.3.1.180"/>
    </reaction>
</comment>
<comment type="function">
    <text evidence="10">Catalyzes the condensation reaction of fatty acid synthesis by the addition to an acyl acceptor of two carbons from malonyl-ACP. Catalyzes the first condensation reaction which initiates fatty acid synthesis and may therefore play a role in governing the total rate of fatty acid production. Possesses both acetoacetyl-ACP synthase and acetyl transacylase activities. Its substrate specificity determines the biosynthesis of branched-chain and/or straight-chain of fatty acids.</text>
</comment>
<dbReference type="EC" id="2.3.1.180" evidence="10"/>
<comment type="subunit">
    <text evidence="10">Homodimer.</text>
</comment>
<keyword evidence="9 10" id="KW-0012">Acyltransferase</keyword>
<organism evidence="13 14">
    <name type="scientific">Rubrivirga litoralis</name>
    <dbReference type="NCBI Taxonomy" id="3075598"/>
    <lineage>
        <taxon>Bacteria</taxon>
        <taxon>Pseudomonadati</taxon>
        <taxon>Rhodothermota</taxon>
        <taxon>Rhodothermia</taxon>
        <taxon>Rhodothermales</taxon>
        <taxon>Rubricoccaceae</taxon>
        <taxon>Rubrivirga</taxon>
    </lineage>
</organism>
<evidence type="ECO:0000256" key="9">
    <source>
        <dbReference type="ARBA" id="ARBA00023315"/>
    </source>
</evidence>
<keyword evidence="6 10" id="KW-0443">Lipid metabolism</keyword>
<evidence type="ECO:0000313" key="13">
    <source>
        <dbReference type="EMBL" id="MDT0631078.1"/>
    </source>
</evidence>
<evidence type="ECO:0000259" key="12">
    <source>
        <dbReference type="Pfam" id="PF08545"/>
    </source>
</evidence>
<reference evidence="13 14" key="1">
    <citation type="submission" date="2023-09" db="EMBL/GenBank/DDBJ databases">
        <authorList>
            <person name="Rey-Velasco X."/>
        </authorList>
    </citation>
    <scope>NUCLEOTIDE SEQUENCE [LARGE SCALE GENOMIC DNA]</scope>
    <source>
        <strain evidence="13 14">F394</strain>
    </source>
</reference>
<dbReference type="InterPro" id="IPR016039">
    <property type="entry name" value="Thiolase-like"/>
</dbReference>
<keyword evidence="4 10" id="KW-0808">Transferase</keyword>
<dbReference type="Gene3D" id="3.40.47.10">
    <property type="match status" value="1"/>
</dbReference>
<dbReference type="InterPro" id="IPR013747">
    <property type="entry name" value="ACP_syn_III_C"/>
</dbReference>
<evidence type="ECO:0000256" key="6">
    <source>
        <dbReference type="ARBA" id="ARBA00023098"/>
    </source>
</evidence>
<comment type="domain">
    <text evidence="10">The last Arg residue of the ACP-binding site is essential for the weak association between ACP/AcpP and FabH.</text>
</comment>
<evidence type="ECO:0000313" key="14">
    <source>
        <dbReference type="Proteomes" id="UP001267426"/>
    </source>
</evidence>
<keyword evidence="7 10" id="KW-0275">Fatty acid biosynthesis</keyword>
<comment type="similarity">
    <text evidence="1 10">Belongs to the thiolase-like superfamily. FabH family.</text>
</comment>
<dbReference type="CDD" id="cd00830">
    <property type="entry name" value="KAS_III"/>
    <property type="match status" value="1"/>
</dbReference>
<dbReference type="GO" id="GO:0033818">
    <property type="term" value="F:beta-ketoacyl-acyl-carrier-protein synthase III activity"/>
    <property type="evidence" value="ECO:0007669"/>
    <property type="project" value="UniProtKB-EC"/>
</dbReference>
<dbReference type="InterPro" id="IPR013751">
    <property type="entry name" value="ACP_syn_III_N"/>
</dbReference>
<dbReference type="InterPro" id="IPR004655">
    <property type="entry name" value="FabH"/>
</dbReference>
<keyword evidence="2 10" id="KW-0963">Cytoplasm</keyword>
<dbReference type="PANTHER" id="PTHR34069">
    <property type="entry name" value="3-OXOACYL-[ACYL-CARRIER-PROTEIN] SYNTHASE 3"/>
    <property type="match status" value="1"/>
</dbReference>
<proteinExistence type="inferred from homology"/>
<feature type="domain" description="Beta-ketoacyl-[acyl-carrier-protein] synthase III N-terminal" evidence="12">
    <location>
        <begin position="113"/>
        <end position="191"/>
    </location>
</feature>
<keyword evidence="5 10" id="KW-0276">Fatty acid metabolism</keyword>
<evidence type="ECO:0000259" key="11">
    <source>
        <dbReference type="Pfam" id="PF08541"/>
    </source>
</evidence>
<gene>
    <name evidence="10" type="primary">fabH</name>
    <name evidence="13" type="ORF">RM540_04885</name>
</gene>
<evidence type="ECO:0000256" key="7">
    <source>
        <dbReference type="ARBA" id="ARBA00023160"/>
    </source>
</evidence>
<dbReference type="Pfam" id="PF08541">
    <property type="entry name" value="ACP_syn_III_C"/>
    <property type="match status" value="1"/>
</dbReference>
<feature type="active site" evidence="10">
    <location>
        <position position="259"/>
    </location>
</feature>
<sequence>MAETPRRTAAITSVGHYLPPDRLTNADLEKIVDTSDEWIRTRTGVRERRILRDETKATSFMATEAARECLAKAGVDAEDIGCILVATVSPDMVFPATACLVQNQLGATNAWGYDISAACSGFLFALTTGAKLVESGMHDRVLVIGADTMSRIIDYTDRTTCVIFGDGAGAVLLEPATDETGLLDSVQHVDGSNAEALNMPAGGSRHPATHETVDARMHFLKQDGRTVFKRAVVGMAEAAAEIMDRNDLAAEDIRYLVPHQANLRIIEATAKRMGIGSDQVMVNIQRYGNTTAATIPLCLSDWEPQLRRGDNLVLAAFGGGFSWGATWIKWAYDGAKGEG</sequence>
<comment type="pathway">
    <text evidence="10">Lipid metabolism; fatty acid biosynthesis.</text>
</comment>
<dbReference type="RefSeq" id="WP_311662419.1">
    <property type="nucleotide sequence ID" value="NZ_JAVRHT010000008.1"/>
</dbReference>
<comment type="subcellular location">
    <subcellularLocation>
        <location evidence="10">Cytoplasm</location>
    </subcellularLocation>
</comment>
<keyword evidence="8 10" id="KW-0511">Multifunctional enzyme</keyword>
<dbReference type="PANTHER" id="PTHR34069:SF2">
    <property type="entry name" value="BETA-KETOACYL-[ACYL-CARRIER-PROTEIN] SYNTHASE III"/>
    <property type="match status" value="1"/>
</dbReference>
<dbReference type="Pfam" id="PF08545">
    <property type="entry name" value="ACP_syn_III"/>
    <property type="match status" value="1"/>
</dbReference>